<feature type="binding site" evidence="3">
    <location>
        <position position="241"/>
    </location>
    <ligand>
        <name>Fe cation</name>
        <dbReference type="ChEBI" id="CHEBI:24875"/>
    </ligand>
</feature>
<dbReference type="RefSeq" id="WP_013301718.1">
    <property type="nucleotide sequence ID" value="NC_014414.1"/>
</dbReference>
<gene>
    <name evidence="5" type="ordered locus">PB2503_13534</name>
</gene>
<proteinExistence type="inferred from homology"/>
<evidence type="ECO:0000256" key="2">
    <source>
        <dbReference type="ARBA" id="ARBA00022729"/>
    </source>
</evidence>
<dbReference type="STRING" id="314260.PB2503_13534"/>
<name>E0THF2_PARBH</name>
<dbReference type="EMBL" id="CP002156">
    <property type="protein sequence ID" value="ADM10744.1"/>
    <property type="molecule type" value="Genomic_DNA"/>
</dbReference>
<evidence type="ECO:0000256" key="4">
    <source>
        <dbReference type="SAM" id="SignalP"/>
    </source>
</evidence>
<keyword evidence="2 4" id="KW-0732">Signal</keyword>
<dbReference type="KEGG" id="pbr:PB2503_13534"/>
<dbReference type="PROSITE" id="PS51257">
    <property type="entry name" value="PROKAR_LIPOPROTEIN"/>
    <property type="match status" value="1"/>
</dbReference>
<accession>E0THF2</accession>
<dbReference type="PANTHER" id="PTHR30006">
    <property type="entry name" value="THIAMINE-BINDING PERIPLASMIC PROTEIN-RELATED"/>
    <property type="match status" value="1"/>
</dbReference>
<dbReference type="InterPro" id="IPR026045">
    <property type="entry name" value="Ferric-bd"/>
</dbReference>
<dbReference type="GO" id="GO:0046872">
    <property type="term" value="F:metal ion binding"/>
    <property type="evidence" value="ECO:0007669"/>
    <property type="project" value="UniProtKB-KW"/>
</dbReference>
<dbReference type="CDD" id="cd13542">
    <property type="entry name" value="PBP2_FutA1_ilke"/>
    <property type="match status" value="1"/>
</dbReference>
<protein>
    <submittedName>
        <fullName evidence="5">Iron binding protein component of ABC iron transporter</fullName>
    </submittedName>
</protein>
<dbReference type="SUPFAM" id="SSF53850">
    <property type="entry name" value="Periplasmic binding protein-like II"/>
    <property type="match status" value="1"/>
</dbReference>
<evidence type="ECO:0000256" key="3">
    <source>
        <dbReference type="PIRSR" id="PIRSR002825-1"/>
    </source>
</evidence>
<evidence type="ECO:0000313" key="6">
    <source>
        <dbReference type="Proteomes" id="UP000001302"/>
    </source>
</evidence>
<dbReference type="PANTHER" id="PTHR30006:SF15">
    <property type="entry name" value="IRON-UTILIZATION PERIPLASMIC PROTEIN"/>
    <property type="match status" value="1"/>
</dbReference>
<dbReference type="HOGENOM" id="CLU_026974_2_1_5"/>
<sequence length="356" mass="38289">MLLKVRKAMLHRTLMATALTTLLTACGGGDTSSSDSPTAAMEAGVVNIYSSRHYDTDLALYNDFTEQTGIRVNRIEASADALIERISAEGEFSPADILITVDAGRLWRAEEAGVLSATRSALLEDRIPANLRHPEGLWFGVSKRARVIIYNKENGKPEPLETYEDLADPAHKGKICMRSSSNIYNISLLASIIANDGEDAAQAWAKGVVANLARPPQANDTANIEAVAAGGECEISIANTYYIARMKTAGNPAVDQIGIVFPNQNDRGTHVNISGAGITAQAPNRDNALRFIEYLTEDSAQTYFANGNNEYPVVDGVAPTAAVIELGQFLEDDINASALGENQAMAVRIFDRAGWQ</sequence>
<feature type="signal peptide" evidence="4">
    <location>
        <begin position="1"/>
        <end position="25"/>
    </location>
</feature>
<evidence type="ECO:0000313" key="5">
    <source>
        <dbReference type="EMBL" id="ADM10744.1"/>
    </source>
</evidence>
<organism evidence="5 6">
    <name type="scientific">Parvularcula bermudensis (strain ATCC BAA-594 / HTCC2503 / KCTC 12087)</name>
    <dbReference type="NCBI Taxonomy" id="314260"/>
    <lineage>
        <taxon>Bacteria</taxon>
        <taxon>Pseudomonadati</taxon>
        <taxon>Pseudomonadota</taxon>
        <taxon>Alphaproteobacteria</taxon>
        <taxon>Parvularculales</taxon>
        <taxon>Parvularculaceae</taxon>
        <taxon>Parvularcula</taxon>
    </lineage>
</organism>
<dbReference type="Pfam" id="PF13416">
    <property type="entry name" value="SBP_bac_8"/>
    <property type="match status" value="1"/>
</dbReference>
<feature type="binding site" evidence="3">
    <location>
        <position position="53"/>
    </location>
    <ligand>
        <name>Fe cation</name>
        <dbReference type="ChEBI" id="CHEBI:24875"/>
    </ligand>
</feature>
<dbReference type="InterPro" id="IPR006059">
    <property type="entry name" value="SBP"/>
</dbReference>
<reference evidence="6" key="1">
    <citation type="submission" date="2010-08" db="EMBL/GenBank/DDBJ databases">
        <title>Genome sequence of Parvularcula bermudensis HTCC2503.</title>
        <authorList>
            <person name="Kang D.-M."/>
            <person name="Oh H.-M."/>
            <person name="Cho J.-C."/>
        </authorList>
    </citation>
    <scope>NUCLEOTIDE SEQUENCE [LARGE SCALE GENOMIC DNA]</scope>
    <source>
        <strain evidence="6">ATCC BAA-594 / HTCC2503 / KCTC 12087</strain>
    </source>
</reference>
<dbReference type="Gene3D" id="3.40.190.10">
    <property type="entry name" value="Periplasmic binding protein-like II"/>
    <property type="match status" value="2"/>
</dbReference>
<dbReference type="eggNOG" id="COG1840">
    <property type="taxonomic scope" value="Bacteria"/>
</dbReference>
<dbReference type="AlphaFoldDB" id="E0THF2"/>
<keyword evidence="6" id="KW-1185">Reference proteome</keyword>
<feature type="chain" id="PRO_5003140756" evidence="4">
    <location>
        <begin position="26"/>
        <end position="356"/>
    </location>
</feature>
<feature type="binding site" evidence="3">
    <location>
        <position position="242"/>
    </location>
    <ligand>
        <name>Fe cation</name>
        <dbReference type="ChEBI" id="CHEBI:24875"/>
    </ligand>
</feature>
<reference evidence="5 6" key="2">
    <citation type="journal article" date="2011" name="J. Bacteriol.">
        <title>Complete genome sequence of strain HTCC2503T of Parvularcula bermudensis, the type species of the order "Parvularculales" in the class Alphaproteobacteria.</title>
        <authorList>
            <person name="Oh H.M."/>
            <person name="Kang I."/>
            <person name="Vergin K.L."/>
            <person name="Kang D."/>
            <person name="Rhee K.H."/>
            <person name="Giovannoni S.J."/>
            <person name="Cho J.C."/>
        </authorList>
    </citation>
    <scope>NUCLEOTIDE SEQUENCE [LARGE SCALE GENOMIC DNA]</scope>
    <source>
        <strain evidence="6">ATCC BAA-594 / HTCC2503 / KCTC 12087</strain>
    </source>
</reference>
<evidence type="ECO:0000256" key="1">
    <source>
        <dbReference type="ARBA" id="ARBA00008520"/>
    </source>
</evidence>
<comment type="similarity">
    <text evidence="1">Belongs to the bacterial solute-binding protein 1 family.</text>
</comment>
<keyword evidence="3" id="KW-0408">Iron</keyword>
<dbReference type="Proteomes" id="UP000001302">
    <property type="component" value="Chromosome"/>
</dbReference>
<keyword evidence="3" id="KW-0479">Metal-binding</keyword>
<dbReference type="GO" id="GO:0030288">
    <property type="term" value="C:outer membrane-bounded periplasmic space"/>
    <property type="evidence" value="ECO:0007669"/>
    <property type="project" value="TreeGrafter"/>
</dbReference>
<dbReference type="PIRSF" id="PIRSF002825">
    <property type="entry name" value="CfbpA"/>
    <property type="match status" value="1"/>
</dbReference>